<keyword evidence="4 7" id="KW-0812">Transmembrane</keyword>
<feature type="transmembrane region" description="Helical" evidence="7">
    <location>
        <begin position="12"/>
        <end position="29"/>
    </location>
</feature>
<keyword evidence="10" id="KW-1185">Reference proteome</keyword>
<dbReference type="PANTHER" id="PTHR43227">
    <property type="entry name" value="BLL4140 PROTEIN"/>
    <property type="match status" value="1"/>
</dbReference>
<evidence type="ECO:0000256" key="7">
    <source>
        <dbReference type="RuleBase" id="RU363032"/>
    </source>
</evidence>
<dbReference type="Pfam" id="PF00528">
    <property type="entry name" value="BPD_transp_1"/>
    <property type="match status" value="1"/>
</dbReference>
<name>A0ABS6K8K4_9FIRM</name>
<dbReference type="PROSITE" id="PS50928">
    <property type="entry name" value="ABC_TM1"/>
    <property type="match status" value="1"/>
</dbReference>
<dbReference type="CDD" id="cd06261">
    <property type="entry name" value="TM_PBP2"/>
    <property type="match status" value="1"/>
</dbReference>
<protein>
    <submittedName>
        <fullName evidence="9">Sugar ABC transporter permease</fullName>
    </submittedName>
</protein>
<dbReference type="EMBL" id="JAHQCX010000007">
    <property type="protein sequence ID" value="MBU9726843.1"/>
    <property type="molecule type" value="Genomic_DNA"/>
</dbReference>
<keyword evidence="2 7" id="KW-0813">Transport</keyword>
<dbReference type="Gene3D" id="1.10.3720.10">
    <property type="entry name" value="MetI-like"/>
    <property type="match status" value="1"/>
</dbReference>
<evidence type="ECO:0000256" key="6">
    <source>
        <dbReference type="ARBA" id="ARBA00023136"/>
    </source>
</evidence>
<feature type="domain" description="ABC transmembrane type-1" evidence="8">
    <location>
        <begin position="63"/>
        <end position="273"/>
    </location>
</feature>
<comment type="subcellular location">
    <subcellularLocation>
        <location evidence="1 7">Cell membrane</location>
        <topology evidence="1 7">Multi-pass membrane protein</topology>
    </subcellularLocation>
</comment>
<sequence length="283" mass="32181">MRHRKRYDGALFLLPSLLGVSTFLIVPFLDVIRRSFTDVIGENFVGLQNYRTIFQTSAFQLASANTFKFVLVCIPLLLLLSLIIAVILTESFGNKSRLKHAYLIPMAIPVASIVLFWRVVFDKQGLLNGILAQFGIPGTDWMKESTAFVILVGSYIWKNLGYNIVLWTAGLTSIPRSLYEAAAVDGAGWWKKFRCITLPNLRSVLCTISVLAFLNSFKVFREAYLVAGDYPDESMYLLQHLFNNWFRELSLDKLSAAAIVVSMIIFLGIRLLEKFWDQEEQCR</sequence>
<feature type="transmembrane region" description="Helical" evidence="7">
    <location>
        <begin position="141"/>
        <end position="157"/>
    </location>
</feature>
<evidence type="ECO:0000256" key="2">
    <source>
        <dbReference type="ARBA" id="ARBA00022448"/>
    </source>
</evidence>
<dbReference type="Proteomes" id="UP001314681">
    <property type="component" value="Unassembled WGS sequence"/>
</dbReference>
<evidence type="ECO:0000256" key="1">
    <source>
        <dbReference type="ARBA" id="ARBA00004651"/>
    </source>
</evidence>
<keyword evidence="5 7" id="KW-1133">Transmembrane helix</keyword>
<dbReference type="InterPro" id="IPR000515">
    <property type="entry name" value="MetI-like"/>
</dbReference>
<comment type="caution">
    <text evidence="9">The sequence shown here is derived from an EMBL/GenBank/DDBJ whole genome shotgun (WGS) entry which is preliminary data.</text>
</comment>
<proteinExistence type="inferred from homology"/>
<feature type="transmembrane region" description="Helical" evidence="7">
    <location>
        <begin position="201"/>
        <end position="220"/>
    </location>
</feature>
<dbReference type="InterPro" id="IPR035906">
    <property type="entry name" value="MetI-like_sf"/>
</dbReference>
<organism evidence="9 10">
    <name type="scientific">Diplocloster modestus</name>
    <dbReference type="NCBI Taxonomy" id="2850322"/>
    <lineage>
        <taxon>Bacteria</taxon>
        <taxon>Bacillati</taxon>
        <taxon>Bacillota</taxon>
        <taxon>Clostridia</taxon>
        <taxon>Lachnospirales</taxon>
        <taxon>Lachnospiraceae</taxon>
        <taxon>Diplocloster</taxon>
    </lineage>
</organism>
<feature type="transmembrane region" description="Helical" evidence="7">
    <location>
        <begin position="254"/>
        <end position="272"/>
    </location>
</feature>
<reference evidence="9 10" key="1">
    <citation type="submission" date="2021-06" db="EMBL/GenBank/DDBJ databases">
        <title>Description of novel taxa of the family Lachnospiraceae.</title>
        <authorList>
            <person name="Chaplin A.V."/>
            <person name="Sokolova S.R."/>
            <person name="Pikina A.P."/>
            <person name="Korzhanova M."/>
            <person name="Belova V."/>
            <person name="Korostin D."/>
            <person name="Efimov B.A."/>
        </authorList>
    </citation>
    <scope>NUCLEOTIDE SEQUENCE [LARGE SCALE GENOMIC DNA]</scope>
    <source>
        <strain evidence="9 10">ASD4241</strain>
    </source>
</reference>
<feature type="transmembrane region" description="Helical" evidence="7">
    <location>
        <begin position="69"/>
        <end position="89"/>
    </location>
</feature>
<evidence type="ECO:0000259" key="8">
    <source>
        <dbReference type="PROSITE" id="PS50928"/>
    </source>
</evidence>
<keyword evidence="6 7" id="KW-0472">Membrane</keyword>
<gene>
    <name evidence="9" type="ORF">KTH90_12540</name>
</gene>
<dbReference type="SUPFAM" id="SSF161098">
    <property type="entry name" value="MetI-like"/>
    <property type="match status" value="1"/>
</dbReference>
<keyword evidence="3" id="KW-1003">Cell membrane</keyword>
<comment type="similarity">
    <text evidence="7">Belongs to the binding-protein-dependent transport system permease family.</text>
</comment>
<evidence type="ECO:0000256" key="3">
    <source>
        <dbReference type="ARBA" id="ARBA00022475"/>
    </source>
</evidence>
<accession>A0ABS6K8K4</accession>
<evidence type="ECO:0000256" key="4">
    <source>
        <dbReference type="ARBA" id="ARBA00022692"/>
    </source>
</evidence>
<dbReference type="PANTHER" id="PTHR43227:SF7">
    <property type="entry name" value="ARABINOOLIGOSACCHARIDES TRANSPORT SYSTEM PERMEASE PROTEIN ARAP"/>
    <property type="match status" value="1"/>
</dbReference>
<dbReference type="InterPro" id="IPR050809">
    <property type="entry name" value="UgpAE/MalFG_permease"/>
</dbReference>
<evidence type="ECO:0000313" key="10">
    <source>
        <dbReference type="Proteomes" id="UP001314681"/>
    </source>
</evidence>
<evidence type="ECO:0000313" key="9">
    <source>
        <dbReference type="EMBL" id="MBU9726843.1"/>
    </source>
</evidence>
<feature type="transmembrane region" description="Helical" evidence="7">
    <location>
        <begin position="101"/>
        <end position="121"/>
    </location>
</feature>
<evidence type="ECO:0000256" key="5">
    <source>
        <dbReference type="ARBA" id="ARBA00022989"/>
    </source>
</evidence>